<dbReference type="EMBL" id="ATMH01007217">
    <property type="protein sequence ID" value="EPY24365.1"/>
    <property type="molecule type" value="Genomic_DNA"/>
</dbReference>
<evidence type="ECO:0008006" key="3">
    <source>
        <dbReference type="Google" id="ProtNLM"/>
    </source>
</evidence>
<dbReference type="Proteomes" id="UP000015354">
    <property type="component" value="Unassembled WGS sequence"/>
</dbReference>
<protein>
    <recommendedName>
        <fullName evidence="3">Ataxin-10 domain-containing protein</fullName>
    </recommendedName>
</protein>
<dbReference type="GO" id="GO:0044782">
    <property type="term" value="P:cilium organization"/>
    <property type="evidence" value="ECO:0007669"/>
    <property type="project" value="TreeGrafter"/>
</dbReference>
<organism evidence="1 2">
    <name type="scientific">Strigomonas culicis</name>
    <dbReference type="NCBI Taxonomy" id="28005"/>
    <lineage>
        <taxon>Eukaryota</taxon>
        <taxon>Discoba</taxon>
        <taxon>Euglenozoa</taxon>
        <taxon>Kinetoplastea</taxon>
        <taxon>Metakinetoplastina</taxon>
        <taxon>Trypanosomatida</taxon>
        <taxon>Trypanosomatidae</taxon>
        <taxon>Strigomonadinae</taxon>
        <taxon>Strigomonas</taxon>
    </lineage>
</organism>
<accession>S9VMC5</accession>
<comment type="caution">
    <text evidence="1">The sequence shown here is derived from an EMBL/GenBank/DDBJ whole genome shotgun (WGS) entry which is preliminary data.</text>
</comment>
<dbReference type="Gene3D" id="1.25.10.10">
    <property type="entry name" value="Leucine-rich Repeat Variant"/>
    <property type="match status" value="1"/>
</dbReference>
<dbReference type="PANTHER" id="PTHR21356">
    <property type="entry name" value="ARMADILLO REPEAT CONTAINING 2"/>
    <property type="match status" value="1"/>
</dbReference>
<dbReference type="InterPro" id="IPR038905">
    <property type="entry name" value="ARMC2"/>
</dbReference>
<proteinExistence type="predicted"/>
<dbReference type="InterPro" id="IPR011989">
    <property type="entry name" value="ARM-like"/>
</dbReference>
<evidence type="ECO:0000313" key="2">
    <source>
        <dbReference type="Proteomes" id="UP000015354"/>
    </source>
</evidence>
<reference evidence="1 2" key="1">
    <citation type="journal article" date="2013" name="PLoS ONE">
        <title>Predicting the Proteins of Angomonas deanei, Strigomonas culicis and Their Respective Endosymbionts Reveals New Aspects of the Trypanosomatidae Family.</title>
        <authorList>
            <person name="Motta M.C."/>
            <person name="Martins A.C."/>
            <person name="de Souza S.S."/>
            <person name="Catta-Preta C.M."/>
            <person name="Silva R."/>
            <person name="Klein C.C."/>
            <person name="de Almeida L.G."/>
            <person name="de Lima Cunha O."/>
            <person name="Ciapina L.P."/>
            <person name="Brocchi M."/>
            <person name="Colabardini A.C."/>
            <person name="de Araujo Lima B."/>
            <person name="Machado C.R."/>
            <person name="de Almeida Soares C.M."/>
            <person name="Probst C.M."/>
            <person name="de Menezes C.B."/>
            <person name="Thompson C.E."/>
            <person name="Bartholomeu D.C."/>
            <person name="Gradia D.F."/>
            <person name="Pavoni D.P."/>
            <person name="Grisard E.C."/>
            <person name="Fantinatti-Garboggini F."/>
            <person name="Marchini F.K."/>
            <person name="Rodrigues-Luiz G.F."/>
            <person name="Wagner G."/>
            <person name="Goldman G.H."/>
            <person name="Fietto J.L."/>
            <person name="Elias M.C."/>
            <person name="Goldman M.H."/>
            <person name="Sagot M.F."/>
            <person name="Pereira M."/>
            <person name="Stoco P.H."/>
            <person name="de Mendonca-Neto R.P."/>
            <person name="Teixeira S.M."/>
            <person name="Maciel T.E."/>
            <person name="de Oliveira Mendes T.A."/>
            <person name="Urmenyi T.P."/>
            <person name="de Souza W."/>
            <person name="Schenkman S."/>
            <person name="de Vasconcelos A.T."/>
        </authorList>
    </citation>
    <scope>NUCLEOTIDE SEQUENCE [LARGE SCALE GENOMIC DNA]</scope>
</reference>
<dbReference type="OrthoDB" id="247006at2759"/>
<dbReference type="InterPro" id="IPR016024">
    <property type="entry name" value="ARM-type_fold"/>
</dbReference>
<dbReference type="AlphaFoldDB" id="S9VMC5"/>
<sequence>MQAAMAALVSQLGQPDVAREPARAQLLTARLAAAMAHVAEASGAQCDLLATGGTALLRQLVDLYVRTAPGGGPDEAAGAEEDGQVPVQQAVVWLVGVAAMSAHCPLDFVAAVAPRLTDALKDLDLQSPGRLTAVYTLMSLCNLSYFFAAIERADAGGAAGGTSPRLEALYATLGIILAGVLFEGDVEATVEATRLLGNISFTNTGRDWLEANRCDEVILVFLGHEDLRVVYNCFGVMLNLTAASTCRVVRDAALLQLLLKHTGRYTHHEGIAAAARDERRLLLASALPTEGEAAARAATEAAKGFAEQTADLVEKLLANVFDLVHGESAAAA</sequence>
<gene>
    <name evidence="1" type="ORF">STCU_07217</name>
</gene>
<dbReference type="PANTHER" id="PTHR21356:SF1">
    <property type="entry name" value="ARMADILLO REPEAT-CONTAINING PROTEIN 2"/>
    <property type="match status" value="1"/>
</dbReference>
<evidence type="ECO:0000313" key="1">
    <source>
        <dbReference type="EMBL" id="EPY24365.1"/>
    </source>
</evidence>
<keyword evidence="2" id="KW-1185">Reference proteome</keyword>
<dbReference type="SUPFAM" id="SSF48371">
    <property type="entry name" value="ARM repeat"/>
    <property type="match status" value="1"/>
</dbReference>
<name>S9VMC5_9TRYP</name>